<evidence type="ECO:0000259" key="3">
    <source>
        <dbReference type="PROSITE" id="PS51220"/>
    </source>
</evidence>
<evidence type="ECO:0000256" key="2">
    <source>
        <dbReference type="SAM" id="SignalP"/>
    </source>
</evidence>
<dbReference type="InterPro" id="IPR003886">
    <property type="entry name" value="NIDO_dom"/>
</dbReference>
<sequence length="394" mass="43863">MRTWIRIAVLLLLLPFTFSKVRLNHFFKHGRRHGDKPLRRGCVSCAECEPYGDVNLKKPFPFFGQSFNSMFVNVIGTISFANEISVFTPTCMPLPQAFSSIAPFWADVDTRTTGNVWYRQSTKASELRKARDEVTKGFPEFSGLKLKWMLIVTWINVTYFPDIPQNAERMEFVGTCSSKAAGKRSRRYIGDLADRRRNTFQAVITTNGEQSFAIFYYNKVEWTTGDMSGGQNGLGGQPARAGFDLGDGQHYTMIHGSCSDDILETLPEKSNVGRPGTWVFRIDGDSIQSGWCSPSDKKSSTEGGATEQGNGANFDVLHTCNKPPPKPKKKPQPKKEVPPAPPPQYGDMLMPLKNMHRIPPNVPQKIAAKKVKPGNSAKSKSASEEGSEPENEDQ</sequence>
<dbReference type="SMART" id="SM00539">
    <property type="entry name" value="NIDO"/>
    <property type="match status" value="1"/>
</dbReference>
<feature type="compositionally biased region" description="Polar residues" evidence="1">
    <location>
        <begin position="301"/>
        <end position="311"/>
    </location>
</feature>
<keyword evidence="5" id="KW-1185">Reference proteome</keyword>
<dbReference type="Pfam" id="PF06119">
    <property type="entry name" value="NIDO"/>
    <property type="match status" value="1"/>
</dbReference>
<evidence type="ECO:0000256" key="1">
    <source>
        <dbReference type="SAM" id="MobiDB-lite"/>
    </source>
</evidence>
<dbReference type="Proteomes" id="UP001201812">
    <property type="component" value="Unassembled WGS sequence"/>
</dbReference>
<dbReference type="InterPro" id="IPR051495">
    <property type="entry name" value="Epithelial_Barrier/Signaling"/>
</dbReference>
<organism evidence="4 5">
    <name type="scientific">Ditylenchus destructor</name>
    <dbReference type="NCBI Taxonomy" id="166010"/>
    <lineage>
        <taxon>Eukaryota</taxon>
        <taxon>Metazoa</taxon>
        <taxon>Ecdysozoa</taxon>
        <taxon>Nematoda</taxon>
        <taxon>Chromadorea</taxon>
        <taxon>Rhabditida</taxon>
        <taxon>Tylenchina</taxon>
        <taxon>Tylenchomorpha</taxon>
        <taxon>Sphaerularioidea</taxon>
        <taxon>Anguinidae</taxon>
        <taxon>Anguininae</taxon>
        <taxon>Ditylenchus</taxon>
    </lineage>
</organism>
<keyword evidence="2" id="KW-0732">Signal</keyword>
<dbReference type="PROSITE" id="PS51220">
    <property type="entry name" value="NIDO"/>
    <property type="match status" value="1"/>
</dbReference>
<reference evidence="4" key="1">
    <citation type="submission" date="2022-01" db="EMBL/GenBank/DDBJ databases">
        <title>Genome Sequence Resource for Two Populations of Ditylenchus destructor, the Migratory Endoparasitic Phytonematode.</title>
        <authorList>
            <person name="Zhang H."/>
            <person name="Lin R."/>
            <person name="Xie B."/>
        </authorList>
    </citation>
    <scope>NUCLEOTIDE SEQUENCE</scope>
    <source>
        <strain evidence="4">BazhouSP</strain>
    </source>
</reference>
<accession>A0AAD4N2C5</accession>
<feature type="chain" id="PRO_5041942878" evidence="2">
    <location>
        <begin position="20"/>
        <end position="394"/>
    </location>
</feature>
<name>A0AAD4N2C5_9BILA</name>
<dbReference type="EMBL" id="JAKKPZ010000018">
    <property type="protein sequence ID" value="KAI1712535.1"/>
    <property type="molecule type" value="Genomic_DNA"/>
</dbReference>
<feature type="domain" description="NIDO" evidence="3">
    <location>
        <begin position="103"/>
        <end position="285"/>
    </location>
</feature>
<evidence type="ECO:0000313" key="5">
    <source>
        <dbReference type="Proteomes" id="UP001201812"/>
    </source>
</evidence>
<dbReference type="GO" id="GO:0007160">
    <property type="term" value="P:cell-matrix adhesion"/>
    <property type="evidence" value="ECO:0007669"/>
    <property type="project" value="InterPro"/>
</dbReference>
<feature type="signal peptide" evidence="2">
    <location>
        <begin position="1"/>
        <end position="19"/>
    </location>
</feature>
<protein>
    <submittedName>
        <fullName evidence="4">Nidogen-like domain-containing protein</fullName>
    </submittedName>
</protein>
<gene>
    <name evidence="4" type="ORF">DdX_09627</name>
</gene>
<dbReference type="PANTHER" id="PTHR13802">
    <property type="entry name" value="MUCIN 4-RELATED"/>
    <property type="match status" value="1"/>
</dbReference>
<evidence type="ECO:0000313" key="4">
    <source>
        <dbReference type="EMBL" id="KAI1712535.1"/>
    </source>
</evidence>
<proteinExistence type="predicted"/>
<feature type="compositionally biased region" description="Acidic residues" evidence="1">
    <location>
        <begin position="385"/>
        <end position="394"/>
    </location>
</feature>
<feature type="region of interest" description="Disordered" evidence="1">
    <location>
        <begin position="289"/>
        <end position="394"/>
    </location>
</feature>
<comment type="caution">
    <text evidence="4">The sequence shown here is derived from an EMBL/GenBank/DDBJ whole genome shotgun (WGS) entry which is preliminary data.</text>
</comment>
<dbReference type="AlphaFoldDB" id="A0AAD4N2C5"/>
<dbReference type="PANTHER" id="PTHR13802:SF59">
    <property type="entry name" value="SUSHI DOMAIN-CONTAINING PROTEIN 2"/>
    <property type="match status" value="1"/>
</dbReference>